<feature type="domain" description="ATP synthase alpha subunit C-terminal" evidence="1">
    <location>
        <begin position="132"/>
        <end position="246"/>
    </location>
</feature>
<dbReference type="InterPro" id="IPR038376">
    <property type="entry name" value="ATP_synth_asu_C_sf"/>
</dbReference>
<organism evidence="2 3">
    <name type="scientific">Kingdonia uniflora</name>
    <dbReference type="NCBI Taxonomy" id="39325"/>
    <lineage>
        <taxon>Eukaryota</taxon>
        <taxon>Viridiplantae</taxon>
        <taxon>Streptophyta</taxon>
        <taxon>Embryophyta</taxon>
        <taxon>Tracheophyta</taxon>
        <taxon>Spermatophyta</taxon>
        <taxon>Magnoliopsida</taxon>
        <taxon>Ranunculales</taxon>
        <taxon>Circaeasteraceae</taxon>
        <taxon>Kingdonia</taxon>
    </lineage>
</organism>
<dbReference type="Pfam" id="PF00306">
    <property type="entry name" value="ATP-synt_ab_C"/>
    <property type="match status" value="1"/>
</dbReference>
<accession>A0A7J7P0V2</accession>
<evidence type="ECO:0000313" key="3">
    <source>
        <dbReference type="Proteomes" id="UP000541444"/>
    </source>
</evidence>
<protein>
    <recommendedName>
        <fullName evidence="1">ATP synthase alpha subunit C-terminal domain-containing protein</fullName>
    </recommendedName>
</protein>
<gene>
    <name evidence="2" type="ORF">GIB67_034660</name>
</gene>
<comment type="caution">
    <text evidence="2">The sequence shown here is derived from an EMBL/GenBank/DDBJ whole genome shotgun (WGS) entry which is preliminary data.</text>
</comment>
<dbReference type="SUPFAM" id="SSF47917">
    <property type="entry name" value="C-terminal domain of alpha and beta subunits of F1 ATP synthase"/>
    <property type="match status" value="1"/>
</dbReference>
<sequence length="255" mass="28692">MGNGLMIQEGSFVKATGRITQIPMSESYLGRVLNALAKPIYGRGAISASESQLIESPTPCIIARRSIYEPLQTGLIVIDSLIHIGRAIGQKASSVAQVVTTFQERGAMEYTIVIAEVAEAPARLQYLAPYTRAALAEYFMYQLEAFGQFASDLDKATHNQLARGQRLRELLKQSQPSPLSVDEQIVTIYTRTNKYLDSLEVSQVNKFLSQLRTYLKMNKPQFQEIISSTKRFTEEVEILLKEAIEKQIERFLLHE</sequence>
<dbReference type="GO" id="GO:0043531">
    <property type="term" value="F:ADP binding"/>
    <property type="evidence" value="ECO:0007669"/>
    <property type="project" value="TreeGrafter"/>
</dbReference>
<dbReference type="PANTHER" id="PTHR48082:SF2">
    <property type="entry name" value="ATP SYNTHASE SUBUNIT ALPHA, MITOCHONDRIAL"/>
    <property type="match status" value="1"/>
</dbReference>
<dbReference type="Proteomes" id="UP000541444">
    <property type="component" value="Unassembled WGS sequence"/>
</dbReference>
<dbReference type="Gene3D" id="1.20.150.20">
    <property type="entry name" value="ATP synthase alpha/beta chain, C-terminal domain"/>
    <property type="match status" value="1"/>
</dbReference>
<evidence type="ECO:0000259" key="1">
    <source>
        <dbReference type="Pfam" id="PF00306"/>
    </source>
</evidence>
<dbReference type="EMBL" id="JACGCM010000377">
    <property type="protein sequence ID" value="KAF6172808.1"/>
    <property type="molecule type" value="Genomic_DNA"/>
</dbReference>
<dbReference type="GO" id="GO:0046933">
    <property type="term" value="F:proton-transporting ATP synthase activity, rotational mechanism"/>
    <property type="evidence" value="ECO:0007669"/>
    <property type="project" value="InterPro"/>
</dbReference>
<dbReference type="CDD" id="cd18113">
    <property type="entry name" value="ATP-synt_F1_alpha_C"/>
    <property type="match status" value="1"/>
</dbReference>
<dbReference type="AlphaFoldDB" id="A0A7J7P0V2"/>
<name>A0A7J7P0V2_9MAGN</name>
<dbReference type="SUPFAM" id="SSF52540">
    <property type="entry name" value="P-loop containing nucleoside triphosphate hydrolases"/>
    <property type="match status" value="1"/>
</dbReference>
<keyword evidence="3" id="KW-1185">Reference proteome</keyword>
<proteinExistence type="predicted"/>
<dbReference type="InterPro" id="IPR027417">
    <property type="entry name" value="P-loop_NTPase"/>
</dbReference>
<dbReference type="GO" id="GO:0005524">
    <property type="term" value="F:ATP binding"/>
    <property type="evidence" value="ECO:0007669"/>
    <property type="project" value="InterPro"/>
</dbReference>
<reference evidence="2 3" key="1">
    <citation type="journal article" date="2020" name="IScience">
        <title>Genome Sequencing of the Endangered Kingdonia uniflora (Circaeasteraceae, Ranunculales) Reveals Potential Mechanisms of Evolutionary Specialization.</title>
        <authorList>
            <person name="Sun Y."/>
            <person name="Deng T."/>
            <person name="Zhang A."/>
            <person name="Moore M.J."/>
            <person name="Landis J.B."/>
            <person name="Lin N."/>
            <person name="Zhang H."/>
            <person name="Zhang X."/>
            <person name="Huang J."/>
            <person name="Zhang X."/>
            <person name="Sun H."/>
            <person name="Wang H."/>
        </authorList>
    </citation>
    <scope>NUCLEOTIDE SEQUENCE [LARGE SCALE GENOMIC DNA]</scope>
    <source>
        <strain evidence="2">TB1705</strain>
        <tissue evidence="2">Leaf</tissue>
    </source>
</reference>
<dbReference type="Gene3D" id="3.40.50.12240">
    <property type="match status" value="1"/>
</dbReference>
<dbReference type="InterPro" id="IPR005294">
    <property type="entry name" value="ATP_synth_F1_asu"/>
</dbReference>
<dbReference type="InterPro" id="IPR000793">
    <property type="entry name" value="ATP_synth_asu_C"/>
</dbReference>
<dbReference type="PANTHER" id="PTHR48082">
    <property type="entry name" value="ATP SYNTHASE SUBUNIT ALPHA, MITOCHONDRIAL"/>
    <property type="match status" value="1"/>
</dbReference>
<evidence type="ECO:0000313" key="2">
    <source>
        <dbReference type="EMBL" id="KAF6172808.1"/>
    </source>
</evidence>
<dbReference type="OrthoDB" id="999071at2759"/>
<dbReference type="GO" id="GO:0045259">
    <property type="term" value="C:proton-transporting ATP synthase complex"/>
    <property type="evidence" value="ECO:0007669"/>
    <property type="project" value="InterPro"/>
</dbReference>